<name>A0A2N9I910_FAGSY</name>
<sequence>MQEKKLEKNSKTGVSPLVLSQAAAVLQKRRSYASFRAPKGSLDLVWCGWSAIRGSAGLAAGLWACCWACGLTAGPAAASLQKRRSYASFRAPKGSLDLVWCGWSAIRGSAGLAAGPVDLLLPCGLAAGPMDLVAHFFFYSFSFSALVCT</sequence>
<reference evidence="1" key="1">
    <citation type="submission" date="2018-02" db="EMBL/GenBank/DDBJ databases">
        <authorList>
            <person name="Cohen D.B."/>
            <person name="Kent A.D."/>
        </authorList>
    </citation>
    <scope>NUCLEOTIDE SEQUENCE</scope>
</reference>
<dbReference type="EMBL" id="OIVN01005157">
    <property type="protein sequence ID" value="SPD21162.1"/>
    <property type="molecule type" value="Genomic_DNA"/>
</dbReference>
<dbReference type="AlphaFoldDB" id="A0A2N9I910"/>
<proteinExistence type="predicted"/>
<protein>
    <submittedName>
        <fullName evidence="1">Uncharacterized protein</fullName>
    </submittedName>
</protein>
<accession>A0A2N9I910</accession>
<gene>
    <name evidence="1" type="ORF">FSB_LOCUS49044</name>
</gene>
<evidence type="ECO:0000313" key="1">
    <source>
        <dbReference type="EMBL" id="SPD21162.1"/>
    </source>
</evidence>
<organism evidence="1">
    <name type="scientific">Fagus sylvatica</name>
    <name type="common">Beechnut</name>
    <dbReference type="NCBI Taxonomy" id="28930"/>
    <lineage>
        <taxon>Eukaryota</taxon>
        <taxon>Viridiplantae</taxon>
        <taxon>Streptophyta</taxon>
        <taxon>Embryophyta</taxon>
        <taxon>Tracheophyta</taxon>
        <taxon>Spermatophyta</taxon>
        <taxon>Magnoliopsida</taxon>
        <taxon>eudicotyledons</taxon>
        <taxon>Gunneridae</taxon>
        <taxon>Pentapetalae</taxon>
        <taxon>rosids</taxon>
        <taxon>fabids</taxon>
        <taxon>Fagales</taxon>
        <taxon>Fagaceae</taxon>
        <taxon>Fagus</taxon>
    </lineage>
</organism>